<keyword evidence="2" id="KW-1185">Reference proteome</keyword>
<evidence type="ECO:0000313" key="2">
    <source>
        <dbReference type="Proteomes" id="UP000076761"/>
    </source>
</evidence>
<gene>
    <name evidence="1" type="ORF">NEOLEDRAFT_566076</name>
</gene>
<organism evidence="1 2">
    <name type="scientific">Neolentinus lepideus HHB14362 ss-1</name>
    <dbReference type="NCBI Taxonomy" id="1314782"/>
    <lineage>
        <taxon>Eukaryota</taxon>
        <taxon>Fungi</taxon>
        <taxon>Dikarya</taxon>
        <taxon>Basidiomycota</taxon>
        <taxon>Agaricomycotina</taxon>
        <taxon>Agaricomycetes</taxon>
        <taxon>Gloeophyllales</taxon>
        <taxon>Gloeophyllaceae</taxon>
        <taxon>Neolentinus</taxon>
    </lineage>
</organism>
<dbReference type="EMBL" id="KV425587">
    <property type="protein sequence ID" value="KZT23252.1"/>
    <property type="molecule type" value="Genomic_DNA"/>
</dbReference>
<dbReference type="InParanoid" id="A0A165R3G7"/>
<proteinExistence type="predicted"/>
<protein>
    <submittedName>
        <fullName evidence="1">Uncharacterized protein</fullName>
    </submittedName>
</protein>
<evidence type="ECO:0000313" key="1">
    <source>
        <dbReference type="EMBL" id="KZT23252.1"/>
    </source>
</evidence>
<dbReference type="AlphaFoldDB" id="A0A165R3G7"/>
<name>A0A165R3G7_9AGAM</name>
<reference evidence="1 2" key="1">
    <citation type="journal article" date="2016" name="Mol. Biol. Evol.">
        <title>Comparative Genomics of Early-Diverging Mushroom-Forming Fungi Provides Insights into the Origins of Lignocellulose Decay Capabilities.</title>
        <authorList>
            <person name="Nagy L.G."/>
            <person name="Riley R."/>
            <person name="Tritt A."/>
            <person name="Adam C."/>
            <person name="Daum C."/>
            <person name="Floudas D."/>
            <person name="Sun H."/>
            <person name="Yadav J.S."/>
            <person name="Pangilinan J."/>
            <person name="Larsson K.H."/>
            <person name="Matsuura K."/>
            <person name="Barry K."/>
            <person name="Labutti K."/>
            <person name="Kuo R."/>
            <person name="Ohm R.A."/>
            <person name="Bhattacharya S.S."/>
            <person name="Shirouzu T."/>
            <person name="Yoshinaga Y."/>
            <person name="Martin F.M."/>
            <person name="Grigoriev I.V."/>
            <person name="Hibbett D.S."/>
        </authorList>
    </citation>
    <scope>NUCLEOTIDE SEQUENCE [LARGE SCALE GENOMIC DNA]</scope>
    <source>
        <strain evidence="1 2">HHB14362 ss-1</strain>
    </source>
</reference>
<dbReference type="Proteomes" id="UP000076761">
    <property type="component" value="Unassembled WGS sequence"/>
</dbReference>
<sequence length="179" mass="20079">MRDALDVAQHDSDVMIRVYRFYFSPGKVRFFTGRLNRSRLYSVTLSGVIEVRRRCGVHDISLFRPLFSSSAAVVHFHQMRLSLWQMPRSRAQNSDLSASFAGYPQGPRCTRGDGTSAKLNCSSVGAAASCTTCANLPPYLVFFPACLSELRRMLGVWCLAIWSRDAPGFSSTKDSRRRV</sequence>
<accession>A0A165R3G7</accession>